<dbReference type="AlphaFoldDB" id="A0A2I0HVC8"/>
<sequence length="301" mass="34759">MATIDSDVEPKTYQEAIRDSRWRLAMAKEIQAMEMNQTWTLETLPLVARGWEMHQMDVHNAFLHGKLDEEVYMKLLLGFSSRKEGVVCRLQKSLYGLRRASRNWYSKFADALRGYGFQQLGADHSLFVYSRGDIFIGVLVHVDQCFRIKDLGPLKYFLRIEDPRQSHWDAAMRVVRYLKQSSGQGIFIQPDSLDLIAYCDSNWASCPMTRRSVIGYLITLGGSLVSWKTKKQTTVSRLSTETEYRAMAVTIYSRRRWVEIALHFSLASWAFDNLMLQLEGISLACCGSEVFLVSFELQLYK</sequence>
<dbReference type="Proteomes" id="UP000233551">
    <property type="component" value="Unassembled WGS sequence"/>
</dbReference>
<dbReference type="SUPFAM" id="SSF56672">
    <property type="entry name" value="DNA/RNA polymerases"/>
    <property type="match status" value="1"/>
</dbReference>
<dbReference type="PANTHER" id="PTHR11439">
    <property type="entry name" value="GAG-POL-RELATED RETROTRANSPOSON"/>
    <property type="match status" value="1"/>
</dbReference>
<gene>
    <name evidence="2" type="ORF">CRG98_043969</name>
</gene>
<accession>A0A2I0HVC8</accession>
<organism evidence="2 3">
    <name type="scientific">Punica granatum</name>
    <name type="common">Pomegranate</name>
    <dbReference type="NCBI Taxonomy" id="22663"/>
    <lineage>
        <taxon>Eukaryota</taxon>
        <taxon>Viridiplantae</taxon>
        <taxon>Streptophyta</taxon>
        <taxon>Embryophyta</taxon>
        <taxon>Tracheophyta</taxon>
        <taxon>Spermatophyta</taxon>
        <taxon>Magnoliopsida</taxon>
        <taxon>eudicotyledons</taxon>
        <taxon>Gunneridae</taxon>
        <taxon>Pentapetalae</taxon>
        <taxon>rosids</taxon>
        <taxon>malvids</taxon>
        <taxon>Myrtales</taxon>
        <taxon>Lythraceae</taxon>
        <taxon>Punica</taxon>
    </lineage>
</organism>
<comment type="caution">
    <text evidence="2">The sequence shown here is derived from an EMBL/GenBank/DDBJ whole genome shotgun (WGS) entry which is preliminary data.</text>
</comment>
<protein>
    <recommendedName>
        <fullName evidence="1">Reverse transcriptase Ty1/copia-type domain-containing protein</fullName>
    </recommendedName>
</protein>
<evidence type="ECO:0000313" key="3">
    <source>
        <dbReference type="Proteomes" id="UP000233551"/>
    </source>
</evidence>
<keyword evidence="3" id="KW-1185">Reference proteome</keyword>
<proteinExistence type="predicted"/>
<dbReference type="CDD" id="cd09272">
    <property type="entry name" value="RNase_HI_RT_Ty1"/>
    <property type="match status" value="1"/>
</dbReference>
<dbReference type="EMBL" id="PGOL01005254">
    <property type="protein sequence ID" value="PKI35642.1"/>
    <property type="molecule type" value="Genomic_DNA"/>
</dbReference>
<evidence type="ECO:0000313" key="2">
    <source>
        <dbReference type="EMBL" id="PKI35642.1"/>
    </source>
</evidence>
<dbReference type="InterPro" id="IPR013103">
    <property type="entry name" value="RVT_2"/>
</dbReference>
<reference evidence="2 3" key="1">
    <citation type="submission" date="2017-11" db="EMBL/GenBank/DDBJ databases">
        <title>De-novo sequencing of pomegranate (Punica granatum L.) genome.</title>
        <authorList>
            <person name="Akparov Z."/>
            <person name="Amiraslanov A."/>
            <person name="Hajiyeva S."/>
            <person name="Abbasov M."/>
            <person name="Kaur K."/>
            <person name="Hamwieh A."/>
            <person name="Solovyev V."/>
            <person name="Salamov A."/>
            <person name="Braich B."/>
            <person name="Kosarev P."/>
            <person name="Mahmoud A."/>
            <person name="Hajiyev E."/>
            <person name="Babayeva S."/>
            <person name="Izzatullayeva V."/>
            <person name="Mammadov A."/>
            <person name="Mammadov A."/>
            <person name="Sharifova S."/>
            <person name="Ojaghi J."/>
            <person name="Eynullazada K."/>
            <person name="Bayramov B."/>
            <person name="Abdulazimova A."/>
            <person name="Shahmuradov I."/>
        </authorList>
    </citation>
    <scope>NUCLEOTIDE SEQUENCE [LARGE SCALE GENOMIC DNA]</scope>
    <source>
        <strain evidence="3">cv. AG2017</strain>
        <tissue evidence="2">Leaf</tissue>
    </source>
</reference>
<name>A0A2I0HVC8_PUNGR</name>
<feature type="domain" description="Reverse transcriptase Ty1/copia-type" evidence="1">
    <location>
        <begin position="47"/>
        <end position="145"/>
    </location>
</feature>
<dbReference type="InterPro" id="IPR043502">
    <property type="entry name" value="DNA/RNA_pol_sf"/>
</dbReference>
<dbReference type="STRING" id="22663.A0A2I0HVC8"/>
<dbReference type="PANTHER" id="PTHR11439:SF498">
    <property type="entry name" value="DNAK FAMILY PROTEIN"/>
    <property type="match status" value="1"/>
</dbReference>
<dbReference type="Pfam" id="PF07727">
    <property type="entry name" value="RVT_2"/>
    <property type="match status" value="1"/>
</dbReference>
<evidence type="ECO:0000259" key="1">
    <source>
        <dbReference type="Pfam" id="PF07727"/>
    </source>
</evidence>